<reference evidence="3" key="1">
    <citation type="journal article" date="2019" name="Int. J. Syst. Evol. Microbiol.">
        <title>The Global Catalogue of Microorganisms (GCM) 10K type strain sequencing project: providing services to taxonomists for standard genome sequencing and annotation.</title>
        <authorList>
            <consortium name="The Broad Institute Genomics Platform"/>
            <consortium name="The Broad Institute Genome Sequencing Center for Infectious Disease"/>
            <person name="Wu L."/>
            <person name="Ma J."/>
        </authorList>
    </citation>
    <scope>NUCLEOTIDE SEQUENCE [LARGE SCALE GENOMIC DNA]</scope>
    <source>
        <strain evidence="3">JCM 3325</strain>
    </source>
</reference>
<protein>
    <recommendedName>
        <fullName evidence="4">C2H2-type domain-containing protein</fullName>
    </recommendedName>
</protein>
<name>A0ABN3JZG3_9ACTN</name>
<feature type="region of interest" description="Disordered" evidence="1">
    <location>
        <begin position="148"/>
        <end position="169"/>
    </location>
</feature>
<evidence type="ECO:0000313" key="3">
    <source>
        <dbReference type="Proteomes" id="UP001501231"/>
    </source>
</evidence>
<keyword evidence="3" id="KW-1185">Reference proteome</keyword>
<dbReference type="Proteomes" id="UP001501231">
    <property type="component" value="Unassembled WGS sequence"/>
</dbReference>
<feature type="region of interest" description="Disordered" evidence="1">
    <location>
        <begin position="64"/>
        <end position="89"/>
    </location>
</feature>
<accession>A0ABN3JZG3</accession>
<organism evidence="2 3">
    <name type="scientific">Actinomadura vinacea</name>
    <dbReference type="NCBI Taxonomy" id="115336"/>
    <lineage>
        <taxon>Bacteria</taxon>
        <taxon>Bacillati</taxon>
        <taxon>Actinomycetota</taxon>
        <taxon>Actinomycetes</taxon>
        <taxon>Streptosporangiales</taxon>
        <taxon>Thermomonosporaceae</taxon>
        <taxon>Actinomadura</taxon>
    </lineage>
</organism>
<proteinExistence type="predicted"/>
<comment type="caution">
    <text evidence="2">The sequence shown here is derived from an EMBL/GenBank/DDBJ whole genome shotgun (WGS) entry which is preliminary data.</text>
</comment>
<evidence type="ECO:0000256" key="1">
    <source>
        <dbReference type="SAM" id="MobiDB-lite"/>
    </source>
</evidence>
<dbReference type="EMBL" id="BAAARW010000027">
    <property type="protein sequence ID" value="GAA2444170.1"/>
    <property type="molecule type" value="Genomic_DNA"/>
</dbReference>
<evidence type="ECO:0000313" key="2">
    <source>
        <dbReference type="EMBL" id="GAA2444170.1"/>
    </source>
</evidence>
<sequence>MQEIVIATYCDRCYQADQTKTETSFTVEVSIGVDQARLDLCPRCDQDLLEPVRELISTRAAAQRALDRSAGSSSDAEETEERAPRPNSNVAVRCGRCQAQIALRSRGNHARNSHACKPQDITWSFGEEVTEVWICTCELAFPTEHGRNTHAHRTGHALPDPSGPQPPSR</sequence>
<evidence type="ECO:0008006" key="4">
    <source>
        <dbReference type="Google" id="ProtNLM"/>
    </source>
</evidence>
<gene>
    <name evidence="2" type="ORF">GCM10010191_71080</name>
</gene>